<organism evidence="1 2">
    <name type="scientific">Pseudoduganella flava</name>
    <dbReference type="NCBI Taxonomy" id="871742"/>
    <lineage>
        <taxon>Bacteria</taxon>
        <taxon>Pseudomonadati</taxon>
        <taxon>Pseudomonadota</taxon>
        <taxon>Betaproteobacteria</taxon>
        <taxon>Burkholderiales</taxon>
        <taxon>Oxalobacteraceae</taxon>
        <taxon>Telluria group</taxon>
        <taxon>Pseudoduganella</taxon>
    </lineage>
</organism>
<reference evidence="1 2" key="1">
    <citation type="submission" date="2019-12" db="EMBL/GenBank/DDBJ databases">
        <title>Draft Genome Sequences of Six Type Strains of the Genus Massilia.</title>
        <authorList>
            <person name="Miess H."/>
            <person name="Frediansyah A."/>
            <person name="Goeker M."/>
            <person name="Gross H."/>
        </authorList>
    </citation>
    <scope>NUCLEOTIDE SEQUENCE [LARGE SCALE GENOMIC DNA]</scope>
    <source>
        <strain evidence="1 2">DSM 26639</strain>
    </source>
</reference>
<dbReference type="EMBL" id="CP046904">
    <property type="protein sequence ID" value="QGZ42374.1"/>
    <property type="molecule type" value="Genomic_DNA"/>
</dbReference>
<dbReference type="Gene3D" id="2.40.128.290">
    <property type="entry name" value="Uncharacterised protein Atu4866, PF11512"/>
    <property type="match status" value="1"/>
</dbReference>
<name>A0ABX6FY00_9BURK</name>
<sequence length="60" mass="6766">MRAGARRIVQEARKIGRCWNEGDHMEYGDDRAGRRGFTADGDLRDGVLYHAGLVLYREAG</sequence>
<accession>A0ABX6FY00</accession>
<dbReference type="Proteomes" id="UP000437862">
    <property type="component" value="Chromosome"/>
</dbReference>
<evidence type="ECO:0000313" key="1">
    <source>
        <dbReference type="EMBL" id="QGZ42374.1"/>
    </source>
</evidence>
<protein>
    <submittedName>
        <fullName evidence="1">Uncharacterized protein</fullName>
    </submittedName>
</protein>
<dbReference type="InterPro" id="IPR020955">
    <property type="entry name" value="Uncharacterised_Atu4866"/>
</dbReference>
<evidence type="ECO:0000313" key="2">
    <source>
        <dbReference type="Proteomes" id="UP000437862"/>
    </source>
</evidence>
<keyword evidence="2" id="KW-1185">Reference proteome</keyword>
<dbReference type="Pfam" id="PF11512">
    <property type="entry name" value="Atu4866"/>
    <property type="match status" value="1"/>
</dbReference>
<proteinExistence type="predicted"/>
<dbReference type="InterPro" id="IPR038646">
    <property type="entry name" value="Atu4866-like_sf"/>
</dbReference>
<gene>
    <name evidence="1" type="ORF">GO485_27315</name>
</gene>